<dbReference type="PANTHER" id="PTHR24421">
    <property type="entry name" value="NITRATE/NITRITE SENSOR PROTEIN NARX-RELATED"/>
    <property type="match status" value="1"/>
</dbReference>
<evidence type="ECO:0000313" key="6">
    <source>
        <dbReference type="Proteomes" id="UP001164965"/>
    </source>
</evidence>
<sequence>MTAAADGSKLGLDELLVQLIDRAQDVQATQGRLRGLLKANQAVVADLSLPVLLRHVVAAACELSQARYGALGVLDASGGLAEFVTVGMDEATVARIGHLPEGKGLLGALIDDPRPIRLHEMSDDIRSVGFPEHHPPMSTFLGVPVRVRDVVFGHLYLAERLDGDFTAEDTELVSALAATAGVAIENARLYADAQRRQAWLQASTEVTRQLLSVDGEDPLEVIARLARDIADADVVTVLLPTPDGRRVIIEVAAGDGAAELTARTFPLEGSVVGLTLESGAPVLVEDAQTDERFTAQVVDAVTVGPGMCLPLGGPARARGVLSIGRRRGRHLFTPADLEMASTFADHAAVALELADARTDQQRIALLTDRDRIARDLHDHVIQRLFALGLTVQSVASGLDDDPRAQRLHRVVTDIDDTIRQTRTSIFALRGSLGPATSTVRTRLLTVAAEVGPLLGCEPHLRFRGPIDAVVPEPVVDDLVAVLREALTNAARHAGAEHVEVDLLASTTRLSLVVLDDGTGLGGATRRSGLANLRCRAEQHGGTLLLEPGTETPTRPHHEGTRLTWTIPLA</sequence>
<dbReference type="SUPFAM" id="SSF55874">
    <property type="entry name" value="ATPase domain of HSP90 chaperone/DNA topoisomerase II/histidine kinase"/>
    <property type="match status" value="1"/>
</dbReference>
<dbReference type="EMBL" id="CP110615">
    <property type="protein sequence ID" value="UZJ26440.1"/>
    <property type="molecule type" value="Genomic_DNA"/>
</dbReference>
<keyword evidence="3" id="KW-0902">Two-component regulatory system</keyword>
<dbReference type="RefSeq" id="WP_265384544.1">
    <property type="nucleotide sequence ID" value="NZ_CP110615.1"/>
</dbReference>
<dbReference type="InterPro" id="IPR036890">
    <property type="entry name" value="HATPase_C_sf"/>
</dbReference>
<evidence type="ECO:0000256" key="2">
    <source>
        <dbReference type="ARBA" id="ARBA00022777"/>
    </source>
</evidence>
<dbReference type="InterPro" id="IPR011712">
    <property type="entry name" value="Sig_transdc_His_kin_sub3_dim/P"/>
</dbReference>
<proteinExistence type="predicted"/>
<gene>
    <name evidence="5" type="ORF">RHODO2019_08615</name>
</gene>
<dbReference type="Proteomes" id="UP001164965">
    <property type="component" value="Chromosome"/>
</dbReference>
<keyword evidence="6" id="KW-1185">Reference proteome</keyword>
<evidence type="ECO:0000313" key="5">
    <source>
        <dbReference type="EMBL" id="UZJ26440.1"/>
    </source>
</evidence>
<dbReference type="InterPro" id="IPR029016">
    <property type="entry name" value="GAF-like_dom_sf"/>
</dbReference>
<evidence type="ECO:0000256" key="3">
    <source>
        <dbReference type="ARBA" id="ARBA00023012"/>
    </source>
</evidence>
<reference evidence="5" key="1">
    <citation type="submission" date="2022-10" db="EMBL/GenBank/DDBJ databases">
        <title>Rhodococcus sp.75.</title>
        <authorList>
            <person name="Sun M."/>
        </authorList>
    </citation>
    <scope>NUCLEOTIDE SEQUENCE</scope>
    <source>
        <strain evidence="5">75</strain>
    </source>
</reference>
<dbReference type="SUPFAM" id="SSF55781">
    <property type="entry name" value="GAF domain-like"/>
    <property type="match status" value="2"/>
</dbReference>
<dbReference type="PANTHER" id="PTHR24421:SF56">
    <property type="entry name" value="OXYGEN SENSOR HISTIDINE KINASE RESPONSE REGULATOR DOST"/>
    <property type="match status" value="1"/>
</dbReference>
<dbReference type="Pfam" id="PF13185">
    <property type="entry name" value="GAF_2"/>
    <property type="match status" value="2"/>
</dbReference>
<feature type="domain" description="GAF" evidence="4">
    <location>
        <begin position="214"/>
        <end position="361"/>
    </location>
</feature>
<organism evidence="5 6">
    <name type="scientific">Rhodococcus antarcticus</name>
    <dbReference type="NCBI Taxonomy" id="2987751"/>
    <lineage>
        <taxon>Bacteria</taxon>
        <taxon>Bacillati</taxon>
        <taxon>Actinomycetota</taxon>
        <taxon>Actinomycetes</taxon>
        <taxon>Mycobacteriales</taxon>
        <taxon>Nocardiaceae</taxon>
        <taxon>Rhodococcus</taxon>
    </lineage>
</organism>
<dbReference type="Pfam" id="PF02518">
    <property type="entry name" value="HATPase_c"/>
    <property type="match status" value="1"/>
</dbReference>
<dbReference type="Gene3D" id="3.30.450.40">
    <property type="match status" value="2"/>
</dbReference>
<keyword evidence="1" id="KW-0808">Transferase</keyword>
<dbReference type="SMART" id="SM00065">
    <property type="entry name" value="GAF"/>
    <property type="match status" value="2"/>
</dbReference>
<accession>A0ABY6P436</accession>
<evidence type="ECO:0000259" key="4">
    <source>
        <dbReference type="SMART" id="SM00065"/>
    </source>
</evidence>
<feature type="domain" description="GAF" evidence="4">
    <location>
        <begin position="48"/>
        <end position="194"/>
    </location>
</feature>
<dbReference type="InterPro" id="IPR050482">
    <property type="entry name" value="Sensor_HK_TwoCompSys"/>
</dbReference>
<dbReference type="Gene3D" id="1.20.5.1930">
    <property type="match status" value="1"/>
</dbReference>
<protein>
    <submittedName>
        <fullName evidence="5">GAF domain-containing protein</fullName>
    </submittedName>
</protein>
<dbReference type="Pfam" id="PF07730">
    <property type="entry name" value="HisKA_3"/>
    <property type="match status" value="1"/>
</dbReference>
<dbReference type="InterPro" id="IPR003594">
    <property type="entry name" value="HATPase_dom"/>
</dbReference>
<dbReference type="Gene3D" id="3.30.565.10">
    <property type="entry name" value="Histidine kinase-like ATPase, C-terminal domain"/>
    <property type="match status" value="1"/>
</dbReference>
<keyword evidence="2" id="KW-0418">Kinase</keyword>
<dbReference type="CDD" id="cd16917">
    <property type="entry name" value="HATPase_UhpB-NarQ-NarX-like"/>
    <property type="match status" value="1"/>
</dbReference>
<evidence type="ECO:0000256" key="1">
    <source>
        <dbReference type="ARBA" id="ARBA00022679"/>
    </source>
</evidence>
<dbReference type="InterPro" id="IPR003018">
    <property type="entry name" value="GAF"/>
</dbReference>
<name>A0ABY6P436_9NOCA</name>